<dbReference type="PANTHER" id="PTHR47510:SF3">
    <property type="entry name" value="ENDO_EXONUCLEASE_PHOSPHATASE DOMAIN-CONTAINING PROTEIN"/>
    <property type="match status" value="1"/>
</dbReference>
<evidence type="ECO:0000256" key="1">
    <source>
        <dbReference type="SAM" id="MobiDB-lite"/>
    </source>
</evidence>
<organism evidence="3 4">
    <name type="scientific">Rhizophagus clarus</name>
    <dbReference type="NCBI Taxonomy" id="94130"/>
    <lineage>
        <taxon>Eukaryota</taxon>
        <taxon>Fungi</taxon>
        <taxon>Fungi incertae sedis</taxon>
        <taxon>Mucoromycota</taxon>
        <taxon>Glomeromycotina</taxon>
        <taxon>Glomeromycetes</taxon>
        <taxon>Glomerales</taxon>
        <taxon>Glomeraceae</taxon>
        <taxon>Rhizophagus</taxon>
    </lineage>
</organism>
<reference evidence="3 4" key="1">
    <citation type="submission" date="2017-11" db="EMBL/GenBank/DDBJ databases">
        <title>The genome of Rhizophagus clarus HR1 reveals common genetic basis of auxotrophy among arbuscular mycorrhizal fungi.</title>
        <authorList>
            <person name="Kobayashi Y."/>
        </authorList>
    </citation>
    <scope>NUCLEOTIDE SEQUENCE [LARGE SCALE GENOMIC DNA]</scope>
    <source>
        <strain evidence="3 4">HR1</strain>
    </source>
</reference>
<accession>A0A2Z6QV01</accession>
<name>A0A2Z6QV01_9GLOM</name>
<dbReference type="PANTHER" id="PTHR47510">
    <property type="entry name" value="REVERSE TRANSCRIPTASE DOMAIN-CONTAINING PROTEIN"/>
    <property type="match status" value="1"/>
</dbReference>
<sequence>MKAPKQIIVKRAYIIPSVGCTNSDHDILITRLHTAEFLVNNRRHTRRAALDQPRVAATTRMDKEQFGNTNTPGKESDAADISSVKRRIIDLDNTPRSNIELFQQVCRDFANSPSIQLHLNDTHQAIEQLVYTNSEPWADHEDDTDAAAGPRKAVKKSTEAQSFSLTDTERYWKLKFPKYNRDYSDASLIHFAEHRNFMITDLDIKDPRSINQLEDHIKIRREMDQAIRKFIQSRSIAEAIEKRHECIQSIELDPTQIKQEVEKHIKTMFRKRICNFDDMSEEWKRYNWACSIPPFSTDACPYEPIKEYRDAWREAIEPITLGEWLDTLAKLNTGTAVGPSGIDYRVIRLFLDDLHKLIIDFVNITIRVGIIPDYWKQSYLCPFPKPNRFDYDLNNIRPIMLLDTIRKSATKLDTERINTTTPLTILNSLIEGAKEQGKELHVVTQDIKKAYDSVSIDSLGMALDHLNMPTDLTK</sequence>
<evidence type="ECO:0000259" key="2">
    <source>
        <dbReference type="PROSITE" id="PS50878"/>
    </source>
</evidence>
<dbReference type="InterPro" id="IPR000477">
    <property type="entry name" value="RT_dom"/>
</dbReference>
<feature type="region of interest" description="Disordered" evidence="1">
    <location>
        <begin position="137"/>
        <end position="157"/>
    </location>
</feature>
<dbReference type="AlphaFoldDB" id="A0A2Z6QV01"/>
<comment type="caution">
    <text evidence="3">The sequence shown here is derived from an EMBL/GenBank/DDBJ whole genome shotgun (WGS) entry which is preliminary data.</text>
</comment>
<gene>
    <name evidence="3" type="ORF">RclHR1_22340001</name>
</gene>
<proteinExistence type="predicted"/>
<evidence type="ECO:0000313" key="4">
    <source>
        <dbReference type="Proteomes" id="UP000247702"/>
    </source>
</evidence>
<evidence type="ECO:0000313" key="3">
    <source>
        <dbReference type="EMBL" id="GBB93810.1"/>
    </source>
</evidence>
<keyword evidence="4" id="KW-1185">Reference proteome</keyword>
<dbReference type="PROSITE" id="PS50878">
    <property type="entry name" value="RT_POL"/>
    <property type="match status" value="1"/>
</dbReference>
<protein>
    <recommendedName>
        <fullName evidence="2">Reverse transcriptase domain-containing protein</fullName>
    </recommendedName>
</protein>
<dbReference type="EMBL" id="BEXD01001374">
    <property type="protein sequence ID" value="GBB93810.1"/>
    <property type="molecule type" value="Genomic_DNA"/>
</dbReference>
<feature type="domain" description="Reverse transcriptase" evidence="2">
    <location>
        <begin position="364"/>
        <end position="474"/>
    </location>
</feature>
<dbReference type="Proteomes" id="UP000247702">
    <property type="component" value="Unassembled WGS sequence"/>
</dbReference>